<protein>
    <recommendedName>
        <fullName evidence="1">Bacterial Ig domain-containing protein</fullName>
    </recommendedName>
</protein>
<dbReference type="OrthoDB" id="1752145at2"/>
<comment type="caution">
    <text evidence="2">The sequence shown here is derived from an EMBL/GenBank/DDBJ whole genome shotgun (WGS) entry which is preliminary data.</text>
</comment>
<evidence type="ECO:0000313" key="3">
    <source>
        <dbReference type="Proteomes" id="UP000031189"/>
    </source>
</evidence>
<feature type="domain" description="Bacterial Ig" evidence="1">
    <location>
        <begin position="47"/>
        <end position="120"/>
    </location>
</feature>
<dbReference type="InterPro" id="IPR013783">
    <property type="entry name" value="Ig-like_fold"/>
</dbReference>
<dbReference type="InterPro" id="IPR041498">
    <property type="entry name" value="Big_6"/>
</dbReference>
<gene>
    <name evidence="2" type="ORF">QX51_04485</name>
</gene>
<dbReference type="Pfam" id="PF17936">
    <property type="entry name" value="Big_6"/>
    <property type="match status" value="1"/>
</dbReference>
<dbReference type="EMBL" id="JWHR01000048">
    <property type="protein sequence ID" value="KHS58119.1"/>
    <property type="molecule type" value="Genomic_DNA"/>
</dbReference>
<evidence type="ECO:0000259" key="1">
    <source>
        <dbReference type="Pfam" id="PF17936"/>
    </source>
</evidence>
<accession>A0A0B3VZA5</accession>
<proteinExistence type="predicted"/>
<dbReference type="Gene3D" id="2.60.40.10">
    <property type="entry name" value="Immunoglobulins"/>
    <property type="match status" value="1"/>
</dbReference>
<reference evidence="2 3" key="1">
    <citation type="submission" date="2014-12" db="EMBL/GenBank/DDBJ databases">
        <title>Draft genome sequence of Terrisporobacter sp. 08-306576, isolated from the blood culture of a bacteremia patient.</title>
        <authorList>
            <person name="Lund L.C."/>
            <person name="Sydenham T.V."/>
            <person name="Hogh S.V."/>
            <person name="Skov M.N."/>
            <person name="Kemp M."/>
            <person name="Justesen U.S."/>
        </authorList>
    </citation>
    <scope>NUCLEOTIDE SEQUENCE [LARGE SCALE GENOMIC DNA]</scope>
    <source>
        <strain evidence="2 3">08-306576</strain>
    </source>
</reference>
<dbReference type="AlphaFoldDB" id="A0A0B3VZA5"/>
<organism evidence="2 3">
    <name type="scientific">Terrisporobacter othiniensis</name>
    <dbReference type="NCBI Taxonomy" id="1577792"/>
    <lineage>
        <taxon>Bacteria</taxon>
        <taxon>Bacillati</taxon>
        <taxon>Bacillota</taxon>
        <taxon>Clostridia</taxon>
        <taxon>Peptostreptococcales</taxon>
        <taxon>Peptostreptococcaceae</taxon>
        <taxon>Terrisporobacter</taxon>
    </lineage>
</organism>
<keyword evidence="3" id="KW-1185">Reference proteome</keyword>
<evidence type="ECO:0000313" key="2">
    <source>
        <dbReference type="EMBL" id="KHS58119.1"/>
    </source>
</evidence>
<dbReference type="STRING" id="1577792.QX51_04485"/>
<dbReference type="Proteomes" id="UP000031189">
    <property type="component" value="Unassembled WGS sequence"/>
</dbReference>
<dbReference type="RefSeq" id="WP_039678720.1">
    <property type="nucleotide sequence ID" value="NZ_JAWGXO010000005.1"/>
</dbReference>
<sequence length="179" mass="19314">MKKIFKSLTLSFVIAFTMSITPTLNTFNSGNLSVIEAASKKTFKTFTVNSVYNSSTKITGKGLKGATVKAYVSGKQIGKSTVSSSGSYSIKISKKKKNTKITVKISKSGYTTKSKTITVKSSSSSSSNSSSKYVYANGGKSTSKIYHKTAKAHNMEGAIKMTESQAKSKGYRACKRCWR</sequence>
<name>A0A0B3VZA5_9FIRM</name>